<evidence type="ECO:0000256" key="3">
    <source>
        <dbReference type="ARBA" id="ARBA00022771"/>
    </source>
</evidence>
<organism evidence="9 10">
    <name type="scientific">Patellaria atrata CBS 101060</name>
    <dbReference type="NCBI Taxonomy" id="1346257"/>
    <lineage>
        <taxon>Eukaryota</taxon>
        <taxon>Fungi</taxon>
        <taxon>Dikarya</taxon>
        <taxon>Ascomycota</taxon>
        <taxon>Pezizomycotina</taxon>
        <taxon>Dothideomycetes</taxon>
        <taxon>Dothideomycetes incertae sedis</taxon>
        <taxon>Patellariales</taxon>
        <taxon>Patellariaceae</taxon>
        <taxon>Patellaria</taxon>
    </lineage>
</organism>
<dbReference type="AlphaFoldDB" id="A0A9P4VKI1"/>
<dbReference type="CDD" id="cd16039">
    <property type="entry name" value="PHD_SPP1"/>
    <property type="match status" value="1"/>
</dbReference>
<comment type="subcellular location">
    <subcellularLocation>
        <location evidence="1">Nucleus</location>
    </subcellularLocation>
</comment>
<feature type="compositionally biased region" description="Basic and acidic residues" evidence="7">
    <location>
        <begin position="20"/>
        <end position="34"/>
    </location>
</feature>
<feature type="compositionally biased region" description="Low complexity" evidence="7">
    <location>
        <begin position="123"/>
        <end position="134"/>
    </location>
</feature>
<dbReference type="GO" id="GO:0048188">
    <property type="term" value="C:Set1C/COMPASS complex"/>
    <property type="evidence" value="ECO:0007669"/>
    <property type="project" value="InterPro"/>
</dbReference>
<evidence type="ECO:0000256" key="6">
    <source>
        <dbReference type="PROSITE-ProRule" id="PRU00146"/>
    </source>
</evidence>
<dbReference type="InterPro" id="IPR001965">
    <property type="entry name" value="Znf_PHD"/>
</dbReference>
<keyword evidence="4" id="KW-0862">Zinc</keyword>
<feature type="region of interest" description="Disordered" evidence="7">
    <location>
        <begin position="1"/>
        <end position="214"/>
    </location>
</feature>
<keyword evidence="3 6" id="KW-0863">Zinc-finger</keyword>
<evidence type="ECO:0000313" key="10">
    <source>
        <dbReference type="Proteomes" id="UP000799429"/>
    </source>
</evidence>
<keyword evidence="2" id="KW-0479">Metal-binding</keyword>
<dbReference type="InterPro" id="IPR013083">
    <property type="entry name" value="Znf_RING/FYVE/PHD"/>
</dbReference>
<dbReference type="Proteomes" id="UP000799429">
    <property type="component" value="Unassembled WGS sequence"/>
</dbReference>
<keyword evidence="5" id="KW-0539">Nucleus</keyword>
<dbReference type="PANTHER" id="PTHR46174:SF1">
    <property type="entry name" value="CXXC-TYPE ZINC FINGER PROTEIN 1"/>
    <property type="match status" value="1"/>
</dbReference>
<keyword evidence="10" id="KW-1185">Reference proteome</keyword>
<sequence>MPEPVEPPPPVDHPTSPTLEHYHHGSKSPEEQRRLSMMSRTSPPPILAPIQSVNGYANGEGANAHSGEQTVASPPAHIKHEPSGTPREGTPSHPPLESPTLKTVAALKNEHSLRAGRETVSPTTEASNATTTTEMPSKKRPAPTQGMGKKKGTATAKKPPAKKRKLEVDSSAPKAVKSKTGKSASATPVASSPAPPSIAHTASPPPSEGSDDEDDNQVYCICRRKDDHTWMIACDGGCDDWFHGKCVDVSQADEDLVDKYICPNCEHRGRGHTTWKPMCRREGCRKPARLVRGAPSKYCSDECGYMFFQGKFKAGQLKAPGGMLNAEGGVKRGKKKSITTDTMKNETSRGEDVADTVDLELGPRGGALRPPELKDLLNASDTIETFRKLGDGVLSPPPTVSPQKSSFPPTTTTSTENANTANDDSSTPTDPSLTPNEQAQVARIQALRTELLARKQLLKDREKFVHLVKEQAGRYAEREGIKLKDLCGFDARLSWSEDEFAAWRDSPRGHLALKQNTLEPQMNGGTITTTNSREGVDGILYENAIDGVEGQEEAKMCTKKRCEKHKTWPKLMVQDVRFEEAEVAERIRGLEVEERECRNRAALRRRREEADGMKAGWVECVEK</sequence>
<accession>A0A9P4VKI1</accession>
<feature type="region of interest" description="Disordered" evidence="7">
    <location>
        <begin position="335"/>
        <end position="372"/>
    </location>
</feature>
<dbReference type="InterPro" id="IPR019787">
    <property type="entry name" value="Znf_PHD-finger"/>
</dbReference>
<comment type="caution">
    <text evidence="9">The sequence shown here is derived from an EMBL/GenBank/DDBJ whole genome shotgun (WGS) entry which is preliminary data.</text>
</comment>
<dbReference type="EMBL" id="MU006118">
    <property type="protein sequence ID" value="KAF2834493.1"/>
    <property type="molecule type" value="Genomic_DNA"/>
</dbReference>
<evidence type="ECO:0000259" key="8">
    <source>
        <dbReference type="PROSITE" id="PS50016"/>
    </source>
</evidence>
<dbReference type="InterPro" id="IPR037869">
    <property type="entry name" value="Spp1/CFP1"/>
</dbReference>
<protein>
    <recommendedName>
        <fullName evidence="8">PHD-type domain-containing protein</fullName>
    </recommendedName>
</protein>
<dbReference type="PANTHER" id="PTHR46174">
    <property type="entry name" value="CXXC-TYPE ZINC FINGER PROTEIN 1"/>
    <property type="match status" value="1"/>
</dbReference>
<dbReference type="GO" id="GO:0045893">
    <property type="term" value="P:positive regulation of DNA-templated transcription"/>
    <property type="evidence" value="ECO:0007669"/>
    <property type="project" value="TreeGrafter"/>
</dbReference>
<evidence type="ECO:0000256" key="5">
    <source>
        <dbReference type="ARBA" id="ARBA00023242"/>
    </source>
</evidence>
<feature type="domain" description="PHD-type" evidence="8">
    <location>
        <begin position="217"/>
        <end position="268"/>
    </location>
</feature>
<evidence type="ECO:0000256" key="4">
    <source>
        <dbReference type="ARBA" id="ARBA00022833"/>
    </source>
</evidence>
<dbReference type="InterPro" id="IPR019786">
    <property type="entry name" value="Zinc_finger_PHD-type_CS"/>
</dbReference>
<reference evidence="9" key="1">
    <citation type="journal article" date="2020" name="Stud. Mycol.">
        <title>101 Dothideomycetes genomes: a test case for predicting lifestyles and emergence of pathogens.</title>
        <authorList>
            <person name="Haridas S."/>
            <person name="Albert R."/>
            <person name="Binder M."/>
            <person name="Bloem J."/>
            <person name="Labutti K."/>
            <person name="Salamov A."/>
            <person name="Andreopoulos B."/>
            <person name="Baker S."/>
            <person name="Barry K."/>
            <person name="Bills G."/>
            <person name="Bluhm B."/>
            <person name="Cannon C."/>
            <person name="Castanera R."/>
            <person name="Culley D."/>
            <person name="Daum C."/>
            <person name="Ezra D."/>
            <person name="Gonzalez J."/>
            <person name="Henrissat B."/>
            <person name="Kuo A."/>
            <person name="Liang C."/>
            <person name="Lipzen A."/>
            <person name="Lutzoni F."/>
            <person name="Magnuson J."/>
            <person name="Mondo S."/>
            <person name="Nolan M."/>
            <person name="Ohm R."/>
            <person name="Pangilinan J."/>
            <person name="Park H.-J."/>
            <person name="Ramirez L."/>
            <person name="Alfaro M."/>
            <person name="Sun H."/>
            <person name="Tritt A."/>
            <person name="Yoshinaga Y."/>
            <person name="Zwiers L.-H."/>
            <person name="Turgeon B."/>
            <person name="Goodwin S."/>
            <person name="Spatafora J."/>
            <person name="Crous P."/>
            <person name="Grigoriev I."/>
        </authorList>
    </citation>
    <scope>NUCLEOTIDE SEQUENCE</scope>
    <source>
        <strain evidence="9">CBS 101060</strain>
    </source>
</reference>
<dbReference type="SMART" id="SM00249">
    <property type="entry name" value="PHD"/>
    <property type="match status" value="1"/>
</dbReference>
<feature type="compositionally biased region" description="Polar residues" evidence="7">
    <location>
        <begin position="423"/>
        <end position="438"/>
    </location>
</feature>
<dbReference type="Pfam" id="PF00628">
    <property type="entry name" value="PHD"/>
    <property type="match status" value="1"/>
</dbReference>
<feature type="compositionally biased region" description="Basic and acidic residues" evidence="7">
    <location>
        <begin position="343"/>
        <end position="352"/>
    </location>
</feature>
<dbReference type="Gene3D" id="3.30.40.10">
    <property type="entry name" value="Zinc/RING finger domain, C3HC4 (zinc finger)"/>
    <property type="match status" value="1"/>
</dbReference>
<feature type="compositionally biased region" description="Low complexity" evidence="7">
    <location>
        <begin position="183"/>
        <end position="202"/>
    </location>
</feature>
<name>A0A9P4VKI1_9PEZI</name>
<feature type="region of interest" description="Disordered" evidence="7">
    <location>
        <begin position="389"/>
        <end position="438"/>
    </location>
</feature>
<feature type="compositionally biased region" description="Basic and acidic residues" evidence="7">
    <location>
        <begin position="108"/>
        <end position="117"/>
    </location>
</feature>
<dbReference type="PROSITE" id="PS50016">
    <property type="entry name" value="ZF_PHD_2"/>
    <property type="match status" value="1"/>
</dbReference>
<dbReference type="PROSITE" id="PS01359">
    <property type="entry name" value="ZF_PHD_1"/>
    <property type="match status" value="1"/>
</dbReference>
<evidence type="ECO:0000256" key="1">
    <source>
        <dbReference type="ARBA" id="ARBA00004123"/>
    </source>
</evidence>
<evidence type="ECO:0000256" key="2">
    <source>
        <dbReference type="ARBA" id="ARBA00022723"/>
    </source>
</evidence>
<evidence type="ECO:0000313" key="9">
    <source>
        <dbReference type="EMBL" id="KAF2834493.1"/>
    </source>
</evidence>
<gene>
    <name evidence="9" type="ORF">M501DRAFT_1009628</name>
</gene>
<dbReference type="GO" id="GO:0008270">
    <property type="term" value="F:zinc ion binding"/>
    <property type="evidence" value="ECO:0007669"/>
    <property type="project" value="UniProtKB-KW"/>
</dbReference>
<feature type="compositionally biased region" description="Low complexity" evidence="7">
    <location>
        <begin position="410"/>
        <end position="422"/>
    </location>
</feature>
<feature type="compositionally biased region" description="Pro residues" evidence="7">
    <location>
        <begin position="1"/>
        <end position="12"/>
    </location>
</feature>
<dbReference type="InterPro" id="IPR011011">
    <property type="entry name" value="Znf_FYVE_PHD"/>
</dbReference>
<evidence type="ECO:0000256" key="7">
    <source>
        <dbReference type="SAM" id="MobiDB-lite"/>
    </source>
</evidence>
<dbReference type="SUPFAM" id="SSF57903">
    <property type="entry name" value="FYVE/PHD zinc finger"/>
    <property type="match status" value="1"/>
</dbReference>
<dbReference type="OrthoDB" id="436852at2759"/>
<proteinExistence type="predicted"/>